<evidence type="ECO:0000313" key="3">
    <source>
        <dbReference type="EMBL" id="CAB5019398.1"/>
    </source>
</evidence>
<dbReference type="AlphaFoldDB" id="A0A6J6SG51"/>
<dbReference type="Pfam" id="PF05954">
    <property type="entry name" value="Phage_GPD"/>
    <property type="match status" value="1"/>
</dbReference>
<dbReference type="InterPro" id="IPR037026">
    <property type="entry name" value="Vgr_OB-fold_dom_sf"/>
</dbReference>
<sequence>MAFAYDLSSSTLQVLDDRTRLKDSLQNRVSRISVEAAYGMPRLCEIEATPPFPVGAVGDVISIFAYAPGNLTGDIVFRGIVKSREIRMDAAFGSRYVIRAYDGAYDMTAQKKTRGFKDMTYGEVAKQIAKSYGLDPLLGSKILTDGAKHKFIVQANETDWDFINRLARELGFVTYVKVWTLLTRGMTALYFGPVEVAKRASPNTAFEVGDNRVLAYRGLLTASGMAGAAVVPGWDEAKGATASGQTSLSSKMRRTMKDDSSAGQFKKSTKAGPKLSLETFAGTKARADRAAMGAAVREAGASVDLDMRVKGNPLIDINKPIKVYDDVYGPLKGIHIVSSVLHVFEPGLDGYTTTIYCTGLEDRSMSGLQGGGVPPQRFHGIYPAIVNDIADPEKKGRVNLTLPWLDRAFVTGWARVLQLGAGAGTGLQLMPRPKDEVIVAFENGQLDLPYVLGGVYGKGVGKIPHAEMVVDGAPMKTALTTKAGHQIILDDTKDKSTITIHTTNGNSCSIVMDAKAGITISTKGDRPVTINSSADVNVTAKKNAKVTGNDVTVEAKGKAKVNANSSVTVSGASVTVDASSALKLKGAVVNVEASGILTLKGSVVKIN</sequence>
<protein>
    <submittedName>
        <fullName evidence="2">Unannotated protein</fullName>
    </submittedName>
</protein>
<gene>
    <name evidence="2" type="ORF">UFOPK2786_00359</name>
    <name evidence="3" type="ORF">UFOPK4061_01299</name>
</gene>
<feature type="domain" description="Gp5/Type VI secretion system Vgr protein OB-fold" evidence="1">
    <location>
        <begin position="382"/>
        <end position="456"/>
    </location>
</feature>
<evidence type="ECO:0000259" key="1">
    <source>
        <dbReference type="Pfam" id="PF04717"/>
    </source>
</evidence>
<reference evidence="2" key="1">
    <citation type="submission" date="2020-05" db="EMBL/GenBank/DDBJ databases">
        <authorList>
            <person name="Chiriac C."/>
            <person name="Salcher M."/>
            <person name="Ghai R."/>
            <person name="Kavagutti S V."/>
        </authorList>
    </citation>
    <scope>NUCLEOTIDE SEQUENCE</scope>
</reference>
<accession>A0A6J6SG51</accession>
<proteinExistence type="predicted"/>
<name>A0A6J6SG51_9ZZZZ</name>
<dbReference type="EMBL" id="CAFBPD010000240">
    <property type="protein sequence ID" value="CAB5019398.1"/>
    <property type="molecule type" value="Genomic_DNA"/>
</dbReference>
<dbReference type="SUPFAM" id="SSF69279">
    <property type="entry name" value="Phage tail proteins"/>
    <property type="match status" value="1"/>
</dbReference>
<organism evidence="2">
    <name type="scientific">freshwater metagenome</name>
    <dbReference type="NCBI Taxonomy" id="449393"/>
    <lineage>
        <taxon>unclassified sequences</taxon>
        <taxon>metagenomes</taxon>
        <taxon>ecological metagenomes</taxon>
    </lineage>
</organism>
<dbReference type="Gene3D" id="2.40.50.230">
    <property type="entry name" value="Gp5 N-terminal domain"/>
    <property type="match status" value="1"/>
</dbReference>
<dbReference type="SUPFAM" id="SSF69349">
    <property type="entry name" value="Phage fibre proteins"/>
    <property type="match status" value="1"/>
</dbReference>
<dbReference type="InterPro" id="IPR006531">
    <property type="entry name" value="Gp5/Vgr_OB"/>
</dbReference>
<evidence type="ECO:0000313" key="2">
    <source>
        <dbReference type="EMBL" id="CAB4733830.1"/>
    </source>
</evidence>
<dbReference type="EMBL" id="CAEZYW010000036">
    <property type="protein sequence ID" value="CAB4733830.1"/>
    <property type="molecule type" value="Genomic_DNA"/>
</dbReference>
<dbReference type="Gene3D" id="3.55.50.10">
    <property type="entry name" value="Baseplate protein-like domains"/>
    <property type="match status" value="1"/>
</dbReference>
<dbReference type="Pfam" id="PF04717">
    <property type="entry name" value="Phage_base_V"/>
    <property type="match status" value="1"/>
</dbReference>
<dbReference type="SUPFAM" id="SSF69255">
    <property type="entry name" value="gp5 N-terminal domain-like"/>
    <property type="match status" value="1"/>
</dbReference>